<proteinExistence type="predicted"/>
<gene>
    <name evidence="2" type="ORF">ABWK59_35155</name>
</gene>
<sequence length="123" mass="12685">MRLLHAVDTRATNPGDATTRTGAHRTGTPWSEGRLLAGPAGRPRILFGRMYEDPAVELAAFPPGSRVLCIASAGDTAAALAAAGHEVTALDLNPAQLAYARARLEGGAPARTGTAERLTGATR</sequence>
<feature type="compositionally biased region" description="Low complexity" evidence="1">
    <location>
        <begin position="17"/>
        <end position="28"/>
    </location>
</feature>
<dbReference type="EMBL" id="CP159872">
    <property type="protein sequence ID" value="XCM83791.1"/>
    <property type="molecule type" value="Genomic_DNA"/>
</dbReference>
<protein>
    <submittedName>
        <fullName evidence="2">DUF3419 family protein</fullName>
    </submittedName>
</protein>
<accession>A0AAU8K932</accession>
<dbReference type="SUPFAM" id="SSF53335">
    <property type="entry name" value="S-adenosyl-L-methionine-dependent methyltransferases"/>
    <property type="match status" value="1"/>
</dbReference>
<dbReference type="InterPro" id="IPR021829">
    <property type="entry name" value="DUF3419"/>
</dbReference>
<dbReference type="Gene3D" id="3.40.50.150">
    <property type="entry name" value="Vaccinia Virus protein VP39"/>
    <property type="match status" value="1"/>
</dbReference>
<reference evidence="2" key="1">
    <citation type="submission" date="2024-06" db="EMBL/GenBank/DDBJ databases">
        <title>The genome sequences of Kitasatospora sp. strain HUAS MG31.</title>
        <authorList>
            <person name="Mo P."/>
        </authorList>
    </citation>
    <scope>NUCLEOTIDE SEQUENCE</scope>
    <source>
        <strain evidence="2">HUAS MG31</strain>
    </source>
</reference>
<evidence type="ECO:0000256" key="1">
    <source>
        <dbReference type="SAM" id="MobiDB-lite"/>
    </source>
</evidence>
<dbReference type="RefSeq" id="WP_354644728.1">
    <property type="nucleotide sequence ID" value="NZ_CP159872.1"/>
</dbReference>
<organism evidence="2">
    <name type="scientific">Kitasatospora camelliae</name>
    <dbReference type="NCBI Taxonomy" id="3156397"/>
    <lineage>
        <taxon>Bacteria</taxon>
        <taxon>Bacillati</taxon>
        <taxon>Actinomycetota</taxon>
        <taxon>Actinomycetes</taxon>
        <taxon>Kitasatosporales</taxon>
        <taxon>Streptomycetaceae</taxon>
        <taxon>Kitasatospora</taxon>
    </lineage>
</organism>
<dbReference type="KEGG" id="kcm:ABWK59_35155"/>
<feature type="region of interest" description="Disordered" evidence="1">
    <location>
        <begin position="1"/>
        <end position="35"/>
    </location>
</feature>
<dbReference type="InterPro" id="IPR029063">
    <property type="entry name" value="SAM-dependent_MTases_sf"/>
</dbReference>
<dbReference type="Pfam" id="PF11899">
    <property type="entry name" value="DUF3419"/>
    <property type="match status" value="1"/>
</dbReference>
<name>A0AAU8K932_9ACTN</name>
<evidence type="ECO:0000313" key="2">
    <source>
        <dbReference type="EMBL" id="XCM83791.1"/>
    </source>
</evidence>
<dbReference type="AlphaFoldDB" id="A0AAU8K932"/>